<accession>A0A8X7YXA9</accession>
<feature type="region of interest" description="Disordered" evidence="1">
    <location>
        <begin position="72"/>
        <end position="104"/>
    </location>
</feature>
<comment type="caution">
    <text evidence="3">The sequence shown here is derived from an EMBL/GenBank/DDBJ whole genome shotgun (WGS) entry which is preliminary data.</text>
</comment>
<dbReference type="InterPro" id="IPR021420">
    <property type="entry name" value="DUF3067"/>
</dbReference>
<dbReference type="EMBL" id="JAAWWB010000020">
    <property type="protein sequence ID" value="KAG6758070.1"/>
    <property type="molecule type" value="Genomic_DNA"/>
</dbReference>
<evidence type="ECO:0000313" key="4">
    <source>
        <dbReference type="Proteomes" id="UP000886885"/>
    </source>
</evidence>
<evidence type="ECO:0000256" key="2">
    <source>
        <dbReference type="SAM" id="Phobius"/>
    </source>
</evidence>
<reference evidence="3" key="1">
    <citation type="journal article" date="2020" name="bioRxiv">
        <title>Hybrid origin of Populus tomentosa Carr. identified through genome sequencing and phylogenomic analysis.</title>
        <authorList>
            <person name="An X."/>
            <person name="Gao K."/>
            <person name="Chen Z."/>
            <person name="Li J."/>
            <person name="Yang X."/>
            <person name="Yang X."/>
            <person name="Zhou J."/>
            <person name="Guo T."/>
            <person name="Zhao T."/>
            <person name="Huang S."/>
            <person name="Miao D."/>
            <person name="Khan W.U."/>
            <person name="Rao P."/>
            <person name="Ye M."/>
            <person name="Lei B."/>
            <person name="Liao W."/>
            <person name="Wang J."/>
            <person name="Ji L."/>
            <person name="Li Y."/>
            <person name="Guo B."/>
            <person name="Mustafa N.S."/>
            <person name="Li S."/>
            <person name="Yun Q."/>
            <person name="Keller S.R."/>
            <person name="Mao J."/>
            <person name="Zhang R."/>
            <person name="Strauss S.H."/>
        </authorList>
    </citation>
    <scope>NUCLEOTIDE SEQUENCE</scope>
    <source>
        <strain evidence="3">GM15</strain>
        <tissue evidence="3">Leaf</tissue>
    </source>
</reference>
<dbReference type="Pfam" id="PF11267">
    <property type="entry name" value="DUF3067"/>
    <property type="match status" value="1"/>
</dbReference>
<keyword evidence="2" id="KW-0812">Transmembrane</keyword>
<dbReference type="Proteomes" id="UP000886885">
    <property type="component" value="Chromosome 10D"/>
</dbReference>
<keyword evidence="2" id="KW-0472">Membrane</keyword>
<dbReference type="PANTHER" id="PTHR35126:SF1">
    <property type="entry name" value="DUF3067 DOMAIN-CONTAINING PROTEIN"/>
    <property type="match status" value="1"/>
</dbReference>
<feature type="compositionally biased region" description="Basic and acidic residues" evidence="1">
    <location>
        <begin position="89"/>
        <end position="98"/>
    </location>
</feature>
<sequence length="293" mass="33055">MSSIVSGHHCNWSLGGAGVQEHFLCRGRFYSNKVPCPGDNHGLPCRGLIFSTPQSLASGSCYRPSTRKYRPVLSSTVDDPRDEDDPEEDGGRDKDSSKGETGGIDSELLRENLERIVGSDDSAFSGIDLATLIRNKYGRSYDVQLIKKMLWLISFGLFYLFFSLGIIPFLSGNSFAGVSLRFTLMNEFIVAPSISKKFSQLLPNFMMQEFMGRNLLALNVMWKYREQRSFPLTEEEYILRLDDVANTLKCWGAVSHIRNSLEKSKERPRIGKAVSIFIDMDESGGRANEWIYK</sequence>
<feature type="transmembrane region" description="Helical" evidence="2">
    <location>
        <begin position="149"/>
        <end position="170"/>
    </location>
</feature>
<dbReference type="AlphaFoldDB" id="A0A8X7YXA9"/>
<proteinExistence type="predicted"/>
<dbReference type="PANTHER" id="PTHR35126">
    <property type="entry name" value="SLR0598 PROTEIN"/>
    <property type="match status" value="1"/>
</dbReference>
<keyword evidence="4" id="KW-1185">Reference proteome</keyword>
<dbReference type="OrthoDB" id="5234at2759"/>
<gene>
    <name evidence="3" type="ORF">POTOM_038404</name>
</gene>
<protein>
    <submittedName>
        <fullName evidence="3">Uncharacterized protein</fullName>
    </submittedName>
</protein>
<name>A0A8X7YXA9_POPTO</name>
<keyword evidence="2" id="KW-1133">Transmembrane helix</keyword>
<organism evidence="3 4">
    <name type="scientific">Populus tomentosa</name>
    <name type="common">Chinese white poplar</name>
    <dbReference type="NCBI Taxonomy" id="118781"/>
    <lineage>
        <taxon>Eukaryota</taxon>
        <taxon>Viridiplantae</taxon>
        <taxon>Streptophyta</taxon>
        <taxon>Embryophyta</taxon>
        <taxon>Tracheophyta</taxon>
        <taxon>Spermatophyta</taxon>
        <taxon>Magnoliopsida</taxon>
        <taxon>eudicotyledons</taxon>
        <taxon>Gunneridae</taxon>
        <taxon>Pentapetalae</taxon>
        <taxon>rosids</taxon>
        <taxon>fabids</taxon>
        <taxon>Malpighiales</taxon>
        <taxon>Salicaceae</taxon>
        <taxon>Saliceae</taxon>
        <taxon>Populus</taxon>
    </lineage>
</organism>
<evidence type="ECO:0000256" key="1">
    <source>
        <dbReference type="SAM" id="MobiDB-lite"/>
    </source>
</evidence>
<evidence type="ECO:0000313" key="3">
    <source>
        <dbReference type="EMBL" id="KAG6758070.1"/>
    </source>
</evidence>